<dbReference type="GO" id="GO:0006874">
    <property type="term" value="P:intracellular calcium ion homeostasis"/>
    <property type="evidence" value="ECO:0007669"/>
    <property type="project" value="TreeGrafter"/>
</dbReference>
<dbReference type="CDD" id="cd00051">
    <property type="entry name" value="EFh"/>
    <property type="match status" value="1"/>
</dbReference>
<name>K8F6C2_9CHLO</name>
<dbReference type="Gene3D" id="1.10.238.10">
    <property type="entry name" value="EF-hand"/>
    <property type="match status" value="1"/>
</dbReference>
<keyword evidence="1" id="KW-0106">Calcium</keyword>
<dbReference type="Gene3D" id="1.10.150.50">
    <property type="entry name" value="Transcription Factor, Ets-1"/>
    <property type="match status" value="1"/>
</dbReference>
<evidence type="ECO:0000313" key="5">
    <source>
        <dbReference type="EMBL" id="CCO20360.1"/>
    </source>
</evidence>
<dbReference type="InterPro" id="IPR002048">
    <property type="entry name" value="EF_hand_dom"/>
</dbReference>
<dbReference type="GO" id="GO:0005509">
    <property type="term" value="F:calcium ion binding"/>
    <property type="evidence" value="ECO:0007669"/>
    <property type="project" value="InterPro"/>
</dbReference>
<dbReference type="InterPro" id="IPR037608">
    <property type="entry name" value="STIM1/2"/>
</dbReference>
<dbReference type="STRING" id="41875.K8F6C2"/>
<dbReference type="PROSITE" id="PS00018">
    <property type="entry name" value="EF_HAND_1"/>
    <property type="match status" value="1"/>
</dbReference>
<dbReference type="InterPro" id="IPR018247">
    <property type="entry name" value="EF_Hand_1_Ca_BS"/>
</dbReference>
<keyword evidence="3" id="KW-0812">Transmembrane</keyword>
<keyword evidence="6" id="KW-1185">Reference proteome</keyword>
<reference evidence="5 6" key="1">
    <citation type="submission" date="2011-10" db="EMBL/GenBank/DDBJ databases">
        <authorList>
            <person name="Genoscope - CEA"/>
        </authorList>
    </citation>
    <scope>NUCLEOTIDE SEQUENCE [LARGE SCALE GENOMIC DNA]</scope>
    <source>
        <strain evidence="5 6">RCC 1105</strain>
    </source>
</reference>
<dbReference type="Proteomes" id="UP000198341">
    <property type="component" value="Chromosome 17"/>
</dbReference>
<keyword evidence="3" id="KW-0472">Membrane</keyword>
<evidence type="ECO:0000259" key="4">
    <source>
        <dbReference type="PROSITE" id="PS50222"/>
    </source>
</evidence>
<feature type="compositionally biased region" description="Low complexity" evidence="2">
    <location>
        <begin position="561"/>
        <end position="570"/>
    </location>
</feature>
<dbReference type="PANTHER" id="PTHR15136">
    <property type="entry name" value="STROMAL INTERACTION MOLECULE HOMOLOG"/>
    <property type="match status" value="1"/>
</dbReference>
<accession>K8F6C2</accession>
<feature type="transmembrane region" description="Helical" evidence="3">
    <location>
        <begin position="386"/>
        <end position="408"/>
    </location>
</feature>
<dbReference type="InterPro" id="IPR011992">
    <property type="entry name" value="EF-hand-dom_pair"/>
</dbReference>
<feature type="domain" description="EF-hand" evidence="4">
    <location>
        <begin position="47"/>
        <end position="82"/>
    </location>
</feature>
<evidence type="ECO:0000256" key="3">
    <source>
        <dbReference type="SAM" id="Phobius"/>
    </source>
</evidence>
<feature type="compositionally biased region" description="Low complexity" evidence="2">
    <location>
        <begin position="493"/>
        <end position="503"/>
    </location>
</feature>
<feature type="compositionally biased region" description="Low complexity" evidence="2">
    <location>
        <begin position="338"/>
        <end position="372"/>
    </location>
</feature>
<dbReference type="GO" id="GO:0005886">
    <property type="term" value="C:plasma membrane"/>
    <property type="evidence" value="ECO:0007669"/>
    <property type="project" value="TreeGrafter"/>
</dbReference>
<dbReference type="GeneID" id="19011025"/>
<dbReference type="GO" id="GO:0002115">
    <property type="term" value="P:store-operated calcium entry"/>
    <property type="evidence" value="ECO:0007669"/>
    <property type="project" value="TreeGrafter"/>
</dbReference>
<dbReference type="AlphaFoldDB" id="K8F6C2"/>
<organism evidence="5 6">
    <name type="scientific">Bathycoccus prasinos</name>
    <dbReference type="NCBI Taxonomy" id="41875"/>
    <lineage>
        <taxon>Eukaryota</taxon>
        <taxon>Viridiplantae</taxon>
        <taxon>Chlorophyta</taxon>
        <taxon>Mamiellophyceae</taxon>
        <taxon>Mamiellales</taxon>
        <taxon>Bathycoccaceae</taxon>
        <taxon>Bathycoccus</taxon>
    </lineage>
</organism>
<dbReference type="PROSITE" id="PS50222">
    <property type="entry name" value="EF_HAND_2"/>
    <property type="match status" value="1"/>
</dbReference>
<keyword evidence="3" id="KW-1133">Transmembrane helix</keyword>
<dbReference type="InterPro" id="IPR013761">
    <property type="entry name" value="SAM/pointed_sf"/>
</dbReference>
<proteinExistence type="predicted"/>
<feature type="region of interest" description="Disordered" evidence="2">
    <location>
        <begin position="333"/>
        <end position="372"/>
    </location>
</feature>
<feature type="compositionally biased region" description="Polar residues" evidence="2">
    <location>
        <begin position="537"/>
        <end position="551"/>
    </location>
</feature>
<dbReference type="OrthoDB" id="498829at2759"/>
<evidence type="ECO:0000313" key="6">
    <source>
        <dbReference type="Proteomes" id="UP000198341"/>
    </source>
</evidence>
<feature type="region of interest" description="Disordered" evidence="2">
    <location>
        <begin position="522"/>
        <end position="570"/>
    </location>
</feature>
<gene>
    <name evidence="5" type="ordered locus">Bathy17g00860</name>
</gene>
<protein>
    <recommendedName>
        <fullName evidence="4">EF-hand domain-containing protein</fullName>
    </recommendedName>
</protein>
<dbReference type="SUPFAM" id="SSF47473">
    <property type="entry name" value="EF-hand"/>
    <property type="match status" value="1"/>
</dbReference>
<dbReference type="CDD" id="cd09487">
    <property type="entry name" value="SAM_superfamily"/>
    <property type="match status" value="1"/>
</dbReference>
<evidence type="ECO:0000256" key="1">
    <source>
        <dbReference type="ARBA" id="ARBA00022837"/>
    </source>
</evidence>
<sequence>MNRFPKRGRTLFLFVLRRVALLFALMMTTILMKTATATTREKTTSLKNKIALKTFFSKIDFDKDGQLDAEELKKYVASAIGGIEFDEQKEIDSASHQTIEEMDGKLDSDETISNAEFVTFMEKNENVATARDVKLWVKYALRFPQYAGRFEENRITIDDFPSLIMNDGELLKTHLFVENELHKASISRNLKRQMLHLGETPSVPKKAMAKVIVPRKKTSKEDGEYVVSIKWLDPDTRGTPPAHLFVVKSVIVTPGPLAVGDRSGQWWRKEDEDIEVKSRRGSSNEKEWRIEEVVEWGEENALIVRNCPKGATLKFKVIAYGAFGASKAATTNEVKIPSGRSSSSSLGVGNENSSNKYNSGVNRGGKNNNNNNAVVVEEPPQTFLSMFWSAMAILASTGGVFVRLYYLAKSWKQRNDYKSDPLDGSDEIVLGGGNDNPNNDSSDDVSIDAAVGIAAKSPQKAVSALIKRAEKQLLDSSRDLMEPEAEPPSPKYAANTNANTMNNRGGNVIGDAAMLITEEDEKVNRTATPPPRSTSPQLNVANSAETTTPSKATKKVKRNGSSSSLMSDKSLNAASPAKAALNAAGLQTVRPTASVQSQTTTSTTIKKGICADPFCSKKVKGLFKSPNAHYCGFCQHKFCFSHVATSPHGARGKCMPESECVCLKCFNVLDERKQKSLLKNSDVLQKPEILEQMARKEKAAKRWKMIKNVVKVSRMAEKRMEYTRSRE</sequence>
<dbReference type="PANTHER" id="PTHR15136:SF13">
    <property type="entry name" value="SAM DOMAIN-CONTAINING PROTEIN"/>
    <property type="match status" value="1"/>
</dbReference>
<dbReference type="RefSeq" id="XP_007508256.1">
    <property type="nucleotide sequence ID" value="XM_007508194.1"/>
</dbReference>
<dbReference type="GO" id="GO:0005246">
    <property type="term" value="F:calcium channel regulator activity"/>
    <property type="evidence" value="ECO:0007669"/>
    <property type="project" value="InterPro"/>
</dbReference>
<dbReference type="GO" id="GO:0005783">
    <property type="term" value="C:endoplasmic reticulum"/>
    <property type="evidence" value="ECO:0007669"/>
    <property type="project" value="TreeGrafter"/>
</dbReference>
<evidence type="ECO:0000256" key="2">
    <source>
        <dbReference type="SAM" id="MobiDB-lite"/>
    </source>
</evidence>
<dbReference type="KEGG" id="bpg:Bathy17g00860"/>
<feature type="region of interest" description="Disordered" evidence="2">
    <location>
        <begin position="476"/>
        <end position="506"/>
    </location>
</feature>
<dbReference type="EMBL" id="FO082262">
    <property type="protein sequence ID" value="CCO20360.1"/>
    <property type="molecule type" value="Genomic_DNA"/>
</dbReference>